<dbReference type="EMBL" id="JANQDX010000003">
    <property type="protein sequence ID" value="KAL0926771.1"/>
    <property type="molecule type" value="Genomic_DNA"/>
</dbReference>
<evidence type="ECO:0000256" key="1">
    <source>
        <dbReference type="SAM" id="MobiDB-lite"/>
    </source>
</evidence>
<evidence type="ECO:0000313" key="3">
    <source>
        <dbReference type="Proteomes" id="UP001552299"/>
    </source>
</evidence>
<protein>
    <submittedName>
        <fullName evidence="2">Uncharacterized protein</fullName>
    </submittedName>
</protein>
<organism evidence="2 3">
    <name type="scientific">Dendrobium thyrsiflorum</name>
    <name type="common">Pinecone-like raceme dendrobium</name>
    <name type="synonym">Orchid</name>
    <dbReference type="NCBI Taxonomy" id="117978"/>
    <lineage>
        <taxon>Eukaryota</taxon>
        <taxon>Viridiplantae</taxon>
        <taxon>Streptophyta</taxon>
        <taxon>Embryophyta</taxon>
        <taxon>Tracheophyta</taxon>
        <taxon>Spermatophyta</taxon>
        <taxon>Magnoliopsida</taxon>
        <taxon>Liliopsida</taxon>
        <taxon>Asparagales</taxon>
        <taxon>Orchidaceae</taxon>
        <taxon>Epidendroideae</taxon>
        <taxon>Malaxideae</taxon>
        <taxon>Dendrobiinae</taxon>
        <taxon>Dendrobium</taxon>
    </lineage>
</organism>
<dbReference type="Proteomes" id="UP001552299">
    <property type="component" value="Unassembled WGS sequence"/>
</dbReference>
<evidence type="ECO:0000313" key="2">
    <source>
        <dbReference type="EMBL" id="KAL0926771.1"/>
    </source>
</evidence>
<feature type="region of interest" description="Disordered" evidence="1">
    <location>
        <begin position="1"/>
        <end position="38"/>
    </location>
</feature>
<proteinExistence type="predicted"/>
<feature type="compositionally biased region" description="Basic and acidic residues" evidence="1">
    <location>
        <begin position="9"/>
        <end position="30"/>
    </location>
</feature>
<sequence>MTVISGQQRSERSLSGDRGQKDRSRRDMEVKQTVVGRRRRCQKRSLVAGCKSDVNRWPGGSPASGGGPAEVWRQAVVKQKSGVSRGLAKRKSGVRQWSGGSSTSGGGPAQVRYQKVVRQKSSIKWWSSGSPTSGGGQEKLLRQAVVRQNSGMRRCSDGTPCGWSRRSKEARAIFDLSLSLLLLFLWLEALFMRKEGSIYRFSRVTWLINSNPKSTRERDCLSASSRVNSACPVPAEALTHPVLAEALTHLVPADGFDKPFASQFIASLAVLSPRLPRLVAGSASPAWSQAAYDR</sequence>
<comment type="caution">
    <text evidence="2">The sequence shown here is derived from an EMBL/GenBank/DDBJ whole genome shotgun (WGS) entry which is preliminary data.</text>
</comment>
<dbReference type="AlphaFoldDB" id="A0ABD0VVA9"/>
<gene>
    <name evidence="2" type="ORF">M5K25_003021</name>
</gene>
<feature type="region of interest" description="Disordered" evidence="1">
    <location>
        <begin position="82"/>
        <end position="110"/>
    </location>
</feature>
<name>A0ABD0VVA9_DENTH</name>
<accession>A0ABD0VVA9</accession>
<keyword evidence="3" id="KW-1185">Reference proteome</keyword>
<reference evidence="2 3" key="1">
    <citation type="journal article" date="2024" name="Plant Biotechnol. J.">
        <title>Dendrobium thyrsiflorum genome and its molecular insights into genes involved in important horticultural traits.</title>
        <authorList>
            <person name="Chen B."/>
            <person name="Wang J.Y."/>
            <person name="Zheng P.J."/>
            <person name="Li K.L."/>
            <person name="Liang Y.M."/>
            <person name="Chen X.F."/>
            <person name="Zhang C."/>
            <person name="Zhao X."/>
            <person name="He X."/>
            <person name="Zhang G.Q."/>
            <person name="Liu Z.J."/>
            <person name="Xu Q."/>
        </authorList>
    </citation>
    <scope>NUCLEOTIDE SEQUENCE [LARGE SCALE GENOMIC DNA]</scope>
    <source>
        <strain evidence="2">GZMU011</strain>
    </source>
</reference>